<keyword evidence="3" id="KW-0238">DNA-binding</keyword>
<dbReference type="InterPro" id="IPR004107">
    <property type="entry name" value="Integrase_SAM-like_N"/>
</dbReference>
<dbReference type="CDD" id="cd01189">
    <property type="entry name" value="INT_ICEBs1_C_like"/>
    <property type="match status" value="1"/>
</dbReference>
<dbReference type="Gene3D" id="1.10.443.10">
    <property type="entry name" value="Intergrase catalytic core"/>
    <property type="match status" value="1"/>
</dbReference>
<evidence type="ECO:0000259" key="5">
    <source>
        <dbReference type="PROSITE" id="PS51898"/>
    </source>
</evidence>
<dbReference type="InterPro" id="IPR011010">
    <property type="entry name" value="DNA_brk_join_enz"/>
</dbReference>
<evidence type="ECO:0000313" key="6">
    <source>
        <dbReference type="EMBL" id="PWI26360.1"/>
    </source>
</evidence>
<dbReference type="GO" id="GO:0006310">
    <property type="term" value="P:DNA recombination"/>
    <property type="evidence" value="ECO:0007669"/>
    <property type="project" value="UniProtKB-KW"/>
</dbReference>
<dbReference type="Proteomes" id="UP000245938">
    <property type="component" value="Unassembled WGS sequence"/>
</dbReference>
<dbReference type="AlphaFoldDB" id="A0A2U3AP77"/>
<name>A0A2U3AP77_9BACL</name>
<dbReference type="Pfam" id="PF14659">
    <property type="entry name" value="Phage_int_SAM_3"/>
    <property type="match status" value="1"/>
</dbReference>
<keyword evidence="7" id="KW-1185">Reference proteome</keyword>
<gene>
    <name evidence="6" type="ORF">DEX24_03210</name>
</gene>
<dbReference type="EMBL" id="QFVR01000003">
    <property type="protein sequence ID" value="PWI26360.1"/>
    <property type="molecule type" value="Genomic_DNA"/>
</dbReference>
<dbReference type="InterPro" id="IPR013762">
    <property type="entry name" value="Integrase-like_cat_sf"/>
</dbReference>
<feature type="domain" description="Tyr recombinase" evidence="5">
    <location>
        <begin position="170"/>
        <end position="371"/>
    </location>
</feature>
<comment type="similarity">
    <text evidence="1">Belongs to the 'phage' integrase family.</text>
</comment>
<dbReference type="OrthoDB" id="9803188at2"/>
<keyword evidence="2" id="KW-0229">DNA integration</keyword>
<dbReference type="GO" id="GO:0015074">
    <property type="term" value="P:DNA integration"/>
    <property type="evidence" value="ECO:0007669"/>
    <property type="project" value="UniProtKB-KW"/>
</dbReference>
<proteinExistence type="inferred from homology"/>
<reference evidence="6 7" key="1">
    <citation type="submission" date="2018-05" db="EMBL/GenBank/DDBJ databases">
        <title>Kurthia sibirica genome sequence.</title>
        <authorList>
            <person name="Maclea K.S."/>
            <person name="Goen A.E."/>
        </authorList>
    </citation>
    <scope>NUCLEOTIDE SEQUENCE [LARGE SCALE GENOMIC DNA]</scope>
    <source>
        <strain evidence="6 7">ATCC 49154</strain>
    </source>
</reference>
<protein>
    <recommendedName>
        <fullName evidence="5">Tyr recombinase domain-containing protein</fullName>
    </recommendedName>
</protein>
<keyword evidence="4" id="KW-0233">DNA recombination</keyword>
<dbReference type="GO" id="GO:0003677">
    <property type="term" value="F:DNA binding"/>
    <property type="evidence" value="ECO:0007669"/>
    <property type="project" value="UniProtKB-KW"/>
</dbReference>
<evidence type="ECO:0000256" key="2">
    <source>
        <dbReference type="ARBA" id="ARBA00022908"/>
    </source>
</evidence>
<comment type="caution">
    <text evidence="6">The sequence shown here is derived from an EMBL/GenBank/DDBJ whole genome shotgun (WGS) entry which is preliminary data.</text>
</comment>
<dbReference type="InterPro" id="IPR050090">
    <property type="entry name" value="Tyrosine_recombinase_XerCD"/>
</dbReference>
<dbReference type="SUPFAM" id="SSF56349">
    <property type="entry name" value="DNA breaking-rejoining enzymes"/>
    <property type="match status" value="1"/>
</dbReference>
<dbReference type="RefSeq" id="WP_109304964.1">
    <property type="nucleotide sequence ID" value="NZ_BJUF01000040.1"/>
</dbReference>
<dbReference type="PANTHER" id="PTHR30349">
    <property type="entry name" value="PHAGE INTEGRASE-RELATED"/>
    <property type="match status" value="1"/>
</dbReference>
<dbReference type="Pfam" id="PF00589">
    <property type="entry name" value="Phage_integrase"/>
    <property type="match status" value="1"/>
</dbReference>
<dbReference type="PANTHER" id="PTHR30349:SF64">
    <property type="entry name" value="PROPHAGE INTEGRASE INTD-RELATED"/>
    <property type="match status" value="1"/>
</dbReference>
<organism evidence="6 7">
    <name type="scientific">Kurthia sibirica</name>
    <dbReference type="NCBI Taxonomy" id="202750"/>
    <lineage>
        <taxon>Bacteria</taxon>
        <taxon>Bacillati</taxon>
        <taxon>Bacillota</taxon>
        <taxon>Bacilli</taxon>
        <taxon>Bacillales</taxon>
        <taxon>Caryophanaceae</taxon>
        <taxon>Kurthia</taxon>
    </lineage>
</organism>
<dbReference type="PROSITE" id="PS51898">
    <property type="entry name" value="TYR_RECOMBINASE"/>
    <property type="match status" value="1"/>
</dbReference>
<dbReference type="Gene3D" id="1.10.150.130">
    <property type="match status" value="1"/>
</dbReference>
<dbReference type="InterPro" id="IPR010998">
    <property type="entry name" value="Integrase_recombinase_N"/>
</dbReference>
<dbReference type="InterPro" id="IPR002104">
    <property type="entry name" value="Integrase_catalytic"/>
</dbReference>
<evidence type="ECO:0000256" key="1">
    <source>
        <dbReference type="ARBA" id="ARBA00008857"/>
    </source>
</evidence>
<accession>A0A2U3AP77</accession>
<evidence type="ECO:0000256" key="3">
    <source>
        <dbReference type="ARBA" id="ARBA00023125"/>
    </source>
</evidence>
<evidence type="ECO:0000256" key="4">
    <source>
        <dbReference type="ARBA" id="ARBA00023172"/>
    </source>
</evidence>
<evidence type="ECO:0000313" key="7">
    <source>
        <dbReference type="Proteomes" id="UP000245938"/>
    </source>
</evidence>
<sequence length="397" mass="46889">MASFSKYKTAKGEFWMIRLYLTDPVTLEKKLTTRRGFQKLNDAKIVARKLEMEDSKVRLNTKSHCTFRQIFTEFEHEYSKHLKASTVYRKSVDFNKWILPKFGEKRLKDITKKDCQAYIDFMATQLKSYKPIVIQARNVFDYAVRNNYIESSSFTNTVYPKNTFFEEEDSLQKFWDKEQSLLFLEHLKNNESLKYYTMFRTLLLTGMRKGELLALQEKDIDDETQNITINKTLFYRADHTYQILKPKTKTSIRELHLDDETYQALKDLIRQNKKLRLQYNVQPKEKFIFIKETSFDPFRNSYTNEVLTKLCKRYGLPRITVHGLRHSCASLLFAAGVDVKVVQKLLGHAHIETTMNVYTHVTTEQVEKTTDLLINFLNEPTKNSSYSQNIVTSPKKQ</sequence>